<feature type="transmembrane region" description="Helical" evidence="1">
    <location>
        <begin position="51"/>
        <end position="76"/>
    </location>
</feature>
<evidence type="ECO:0000256" key="1">
    <source>
        <dbReference type="SAM" id="Phobius"/>
    </source>
</evidence>
<dbReference type="AlphaFoldDB" id="B1X1E5"/>
<evidence type="ECO:0008006" key="4">
    <source>
        <dbReference type="Google" id="ProtNLM"/>
    </source>
</evidence>
<keyword evidence="1" id="KW-0812">Transmembrane</keyword>
<dbReference type="Pfam" id="PF10092">
    <property type="entry name" value="DUF2330"/>
    <property type="match status" value="1"/>
</dbReference>
<name>B1X1E5_CROS5</name>
<dbReference type="HOGENOM" id="CLU_036701_0_0_3"/>
<dbReference type="KEGG" id="cyt:cce_2024"/>
<protein>
    <recommendedName>
        <fullName evidence="4">DUF2330 domain-containing protein</fullName>
    </recommendedName>
</protein>
<dbReference type="Proteomes" id="UP000001203">
    <property type="component" value="Chromosome circular"/>
</dbReference>
<gene>
    <name evidence="2" type="ordered locus">cce_2024</name>
</gene>
<dbReference type="STRING" id="43989.cce_2024"/>
<keyword evidence="1" id="KW-0472">Membrane</keyword>
<organism evidence="2 3">
    <name type="scientific">Crocosphaera subtropica (strain ATCC 51142 / BH68)</name>
    <name type="common">Cyanothece sp. (strain ATCC 51142)</name>
    <dbReference type="NCBI Taxonomy" id="43989"/>
    <lineage>
        <taxon>Bacteria</taxon>
        <taxon>Bacillati</taxon>
        <taxon>Cyanobacteriota</taxon>
        <taxon>Cyanophyceae</taxon>
        <taxon>Oscillatoriophycideae</taxon>
        <taxon>Chroococcales</taxon>
        <taxon>Aphanothecaceae</taxon>
        <taxon>Crocosphaera</taxon>
        <taxon>Crocosphaera subtropica</taxon>
    </lineage>
</organism>
<evidence type="ECO:0000313" key="2">
    <source>
        <dbReference type="EMBL" id="ACB51374.1"/>
    </source>
</evidence>
<reference evidence="2 3" key="1">
    <citation type="journal article" date="2008" name="Proc. Natl. Acad. Sci. U.S.A.">
        <title>The genome of Cyanothece 51142, a unicellular diazotrophic cyanobacterium important in the marine nitrogen cycle.</title>
        <authorList>
            <person name="Welsh E.A."/>
            <person name="Liberton M."/>
            <person name="Stoeckel J."/>
            <person name="Loh T."/>
            <person name="Elvitigala T."/>
            <person name="Wang C."/>
            <person name="Wollam A."/>
            <person name="Fulton R.S."/>
            <person name="Clifton S.W."/>
            <person name="Jacobs J.M."/>
            <person name="Aurora R."/>
            <person name="Ghosh B.K."/>
            <person name="Sherman L.A."/>
            <person name="Smith R.D."/>
            <person name="Wilson R.K."/>
            <person name="Pakrasi H.B."/>
        </authorList>
    </citation>
    <scope>NUCLEOTIDE SEQUENCE [LARGE SCALE GENOMIC DNA]</scope>
    <source>
        <strain evidence="3">ATCC 51142 / BH68</strain>
    </source>
</reference>
<dbReference type="EMBL" id="CP000806">
    <property type="protein sequence ID" value="ACB51374.1"/>
    <property type="molecule type" value="Genomic_DNA"/>
</dbReference>
<dbReference type="eggNOG" id="COG4402">
    <property type="taxonomic scope" value="Bacteria"/>
</dbReference>
<evidence type="ECO:0000313" key="3">
    <source>
        <dbReference type="Proteomes" id="UP000001203"/>
    </source>
</evidence>
<proteinExistence type="predicted"/>
<dbReference type="InterPro" id="IPR019283">
    <property type="entry name" value="DUF2330"/>
</dbReference>
<keyword evidence="1" id="KW-1133">Transmembrane helix</keyword>
<keyword evidence="3" id="KW-1185">Reference proteome</keyword>
<sequence length="482" mass="55514">MVRTNRLNFSEASLTFVANAVIDSKSRALIRLNNIKFSTIYINSMKLSRTLTLLGLVLLFLLISMNSAAAFCGFYVAKADSELYNQASQVIIARDGKRTVLTMANDYQGEVNDFAMVVPVPVILTEEQVKVGEPKIIERLDAFSAPRLVEYFDEDPCTRSYLEDELFRTPAAPQAASEMKESRNNALGVTVEEAFSVGEYDIVILSAKESSGLEVWLRENGYKIPNGASEILRPYIQQNLKFFVAKVNLTEYENTGFKSLRPLMMAYESPKFMLPIRLGMLNAQGEQDLIVYLLSPKGQVELTNYRTVKVPSDVEIPEFIQQEFAPFYKAMFTKSYERNGKKVAFVEYAWNMANCDPCSAQPLNREELEKAGVFWLNNSRFNNVFITRLHVRYQRDNFPEDLKFQETANNQLFQGRYIIRHPFREKRGCDAAKSYYQSVRERQDKEAITLSRLTGWNLYDIRKKINFVEFENVPWWQRIFGS</sequence>
<dbReference type="InterPro" id="IPR016838">
    <property type="entry name" value="UCP026449"/>
</dbReference>
<dbReference type="PIRSF" id="PIRSF026449">
    <property type="entry name" value="UCP026449"/>
    <property type="match status" value="1"/>
</dbReference>
<accession>B1X1E5</accession>